<dbReference type="InterPro" id="IPR002048">
    <property type="entry name" value="EF_hand_dom"/>
</dbReference>
<feature type="compositionally biased region" description="Polar residues" evidence="2">
    <location>
        <begin position="188"/>
        <end position="200"/>
    </location>
</feature>
<feature type="region of interest" description="Disordered" evidence="2">
    <location>
        <begin position="168"/>
        <end position="203"/>
    </location>
</feature>
<dbReference type="GO" id="GO:0051480">
    <property type="term" value="P:regulation of cytosolic calcium ion concentration"/>
    <property type="evidence" value="ECO:0007669"/>
    <property type="project" value="TreeGrafter"/>
</dbReference>
<name>A0A8S1RV73_9CILI</name>
<keyword evidence="5" id="KW-1185">Reference proteome</keyword>
<reference evidence="4" key="1">
    <citation type="submission" date="2021-01" db="EMBL/GenBank/DDBJ databases">
        <authorList>
            <consortium name="Genoscope - CEA"/>
            <person name="William W."/>
        </authorList>
    </citation>
    <scope>NUCLEOTIDE SEQUENCE</scope>
</reference>
<dbReference type="PANTHER" id="PTHR19972">
    <property type="entry name" value="CALBINDIN"/>
    <property type="match status" value="1"/>
</dbReference>
<accession>A0A8S1RV73</accession>
<evidence type="ECO:0000259" key="3">
    <source>
        <dbReference type="PROSITE" id="PS50222"/>
    </source>
</evidence>
<dbReference type="CDD" id="cd00051">
    <property type="entry name" value="EFh"/>
    <property type="match status" value="1"/>
</dbReference>
<gene>
    <name evidence="4" type="ORF">PPENT_87.1.T0010376</name>
</gene>
<dbReference type="Proteomes" id="UP000689195">
    <property type="component" value="Unassembled WGS sequence"/>
</dbReference>
<dbReference type="Pfam" id="PF13499">
    <property type="entry name" value="EF-hand_7"/>
    <property type="match status" value="1"/>
</dbReference>
<evidence type="ECO:0000256" key="1">
    <source>
        <dbReference type="ARBA" id="ARBA00022837"/>
    </source>
</evidence>
<evidence type="ECO:0000313" key="4">
    <source>
        <dbReference type="EMBL" id="CAD8131968.1"/>
    </source>
</evidence>
<feature type="domain" description="EF-hand" evidence="3">
    <location>
        <begin position="28"/>
        <end position="63"/>
    </location>
</feature>
<dbReference type="GO" id="GO:0005829">
    <property type="term" value="C:cytosol"/>
    <property type="evidence" value="ECO:0007669"/>
    <property type="project" value="TreeGrafter"/>
</dbReference>
<sequence>MDPNKFIKYQPYQMTDSVKAGGLFSPQQCEQLAKKILDLYDENKDGQLDLLDVSQMQQDCYRAMNKNYNPTPTDIAAFTRKMDTNGQGRVDEKNINSLCMKYLSTMVSSSNSQIKIEKPLQEISVKIQPSDTSNQVEIQLQSSRQEVITEKTQEAPKVEQNQILIKPKQEEKPIQPVQKPVLPEPTKTVKNTEQPQQSNPEPKYTKMVQDRLKVARRIFTQIDSDQSGFITETEVPSLLIETYKQMGMTIEPTKEDVELWMEMADQDKDGKVSLVDYEDLIIKGLQQQGIKLE</sequence>
<protein>
    <recommendedName>
        <fullName evidence="3">EF-hand domain-containing protein</fullName>
    </recommendedName>
</protein>
<dbReference type="InterPro" id="IPR018247">
    <property type="entry name" value="EF_Hand_1_Ca_BS"/>
</dbReference>
<dbReference type="AlphaFoldDB" id="A0A8S1RV73"/>
<dbReference type="SMART" id="SM00054">
    <property type="entry name" value="EFh"/>
    <property type="match status" value="3"/>
</dbReference>
<evidence type="ECO:0000256" key="2">
    <source>
        <dbReference type="SAM" id="MobiDB-lite"/>
    </source>
</evidence>
<dbReference type="EMBL" id="CAJJDO010000001">
    <property type="protein sequence ID" value="CAD8131968.1"/>
    <property type="molecule type" value="Genomic_DNA"/>
</dbReference>
<organism evidence="4 5">
    <name type="scientific">Paramecium pentaurelia</name>
    <dbReference type="NCBI Taxonomy" id="43138"/>
    <lineage>
        <taxon>Eukaryota</taxon>
        <taxon>Sar</taxon>
        <taxon>Alveolata</taxon>
        <taxon>Ciliophora</taxon>
        <taxon>Intramacronucleata</taxon>
        <taxon>Oligohymenophorea</taxon>
        <taxon>Peniculida</taxon>
        <taxon>Parameciidae</taxon>
        <taxon>Paramecium</taxon>
    </lineage>
</organism>
<dbReference type="GO" id="GO:0005509">
    <property type="term" value="F:calcium ion binding"/>
    <property type="evidence" value="ECO:0007669"/>
    <property type="project" value="InterPro"/>
</dbReference>
<comment type="caution">
    <text evidence="4">The sequence shown here is derived from an EMBL/GenBank/DDBJ whole genome shotgun (WGS) entry which is preliminary data.</text>
</comment>
<keyword evidence="1" id="KW-0106">Calcium</keyword>
<feature type="domain" description="EF-hand" evidence="3">
    <location>
        <begin position="210"/>
        <end position="245"/>
    </location>
</feature>
<dbReference type="PROSITE" id="PS50222">
    <property type="entry name" value="EF_HAND_2"/>
    <property type="match status" value="3"/>
</dbReference>
<dbReference type="OrthoDB" id="191686at2759"/>
<dbReference type="PROSITE" id="PS00018">
    <property type="entry name" value="EF_HAND_1"/>
    <property type="match status" value="3"/>
</dbReference>
<feature type="domain" description="EF-hand" evidence="3">
    <location>
        <begin position="252"/>
        <end position="287"/>
    </location>
</feature>
<dbReference type="InterPro" id="IPR051001">
    <property type="entry name" value="Calbindin_Ca-bind"/>
</dbReference>
<evidence type="ECO:0000313" key="5">
    <source>
        <dbReference type="Proteomes" id="UP000689195"/>
    </source>
</evidence>
<dbReference type="GO" id="GO:0005634">
    <property type="term" value="C:nucleus"/>
    <property type="evidence" value="ECO:0007669"/>
    <property type="project" value="TreeGrafter"/>
</dbReference>
<proteinExistence type="predicted"/>
<dbReference type="PANTHER" id="PTHR19972:SF10">
    <property type="entry name" value="CALBINDIN-32"/>
    <property type="match status" value="1"/>
</dbReference>